<evidence type="ECO:0000259" key="1">
    <source>
        <dbReference type="Pfam" id="PF14040"/>
    </source>
</evidence>
<dbReference type="EMBL" id="VVYW01000010">
    <property type="protein sequence ID" value="KAA5408473.1"/>
    <property type="molecule type" value="Genomic_DNA"/>
</dbReference>
<reference evidence="4 5" key="1">
    <citation type="journal article" date="2019" name="Nat. Med.">
        <title>A library of human gut bacterial isolates paired with longitudinal multiomics data enables mechanistic microbiome research.</title>
        <authorList>
            <person name="Poyet M."/>
            <person name="Groussin M."/>
            <person name="Gibbons S.M."/>
            <person name="Avila-Pacheco J."/>
            <person name="Jiang X."/>
            <person name="Kearney S.M."/>
            <person name="Perrotta A.R."/>
            <person name="Berdy B."/>
            <person name="Zhao S."/>
            <person name="Lieberman T.D."/>
            <person name="Swanson P.K."/>
            <person name="Smith M."/>
            <person name="Roesemann S."/>
            <person name="Alexander J.E."/>
            <person name="Rich S.A."/>
            <person name="Livny J."/>
            <person name="Vlamakis H."/>
            <person name="Clish C."/>
            <person name="Bullock K."/>
            <person name="Deik A."/>
            <person name="Scott J."/>
            <person name="Pierce K.A."/>
            <person name="Xavier R.J."/>
            <person name="Alm E.J."/>
        </authorList>
    </citation>
    <scope>NUCLEOTIDE SEQUENCE [LARGE SCALE GENOMIC DNA]</scope>
    <source>
        <strain evidence="3 5">BIOML-A6</strain>
        <strain evidence="2 4">BIOML-A7</strain>
    </source>
</reference>
<proteinExistence type="predicted"/>
<organism evidence="3 5">
    <name type="scientific">Bacteroides cellulosilyticus</name>
    <dbReference type="NCBI Taxonomy" id="246787"/>
    <lineage>
        <taxon>Bacteria</taxon>
        <taxon>Pseudomonadati</taxon>
        <taxon>Bacteroidota</taxon>
        <taxon>Bacteroidia</taxon>
        <taxon>Bacteroidales</taxon>
        <taxon>Bacteroidaceae</taxon>
        <taxon>Bacteroides</taxon>
    </lineage>
</organism>
<dbReference type="EMBL" id="VVYV01000008">
    <property type="protein sequence ID" value="KAA5421120.1"/>
    <property type="molecule type" value="Genomic_DNA"/>
</dbReference>
<name>A0A108T543_9BACE</name>
<comment type="caution">
    <text evidence="3">The sequence shown here is derived from an EMBL/GenBank/DDBJ whole genome shotgun (WGS) entry which is preliminary data.</text>
</comment>
<gene>
    <name evidence="3" type="ORF">F2Y81_06720</name>
    <name evidence="2" type="ORF">F2Y86_13975</name>
</gene>
<evidence type="ECO:0000313" key="4">
    <source>
        <dbReference type="Proteomes" id="UP000325055"/>
    </source>
</evidence>
<dbReference type="Proteomes" id="UP000448877">
    <property type="component" value="Unassembled WGS sequence"/>
</dbReference>
<dbReference type="InterPro" id="IPR029476">
    <property type="entry name" value="DNase_NucA_NucB"/>
</dbReference>
<dbReference type="Pfam" id="PF14040">
    <property type="entry name" value="DNase_NucA_NucB"/>
    <property type="match status" value="1"/>
</dbReference>
<evidence type="ECO:0000313" key="2">
    <source>
        <dbReference type="EMBL" id="KAA5408473.1"/>
    </source>
</evidence>
<sequence length="210" mass="23856">MKCYCSQHSPKEDNKCSKTLSFSDYNSNIMFKDNRISHKMQKANINSICQRTTAIDPLCTQFKENHIIEKSKTPNIWEFTACAIDKGAPNTLNYIPNKESVVYVRNMINEEIVTKVQADKEKIPYSPISIHEVNRVKVLSRDDNQLFKDVKYAPGLSRDEYPYASTIEGGSDGYWAYVPVHEQSVQGGKLQGLYKRLLSSGSSEFDVVLA</sequence>
<feature type="domain" description="Deoxyribonuclease NucA/NucB" evidence="1">
    <location>
        <begin position="155"/>
        <end position="207"/>
    </location>
</feature>
<accession>A0A108T543</accession>
<evidence type="ECO:0000313" key="5">
    <source>
        <dbReference type="Proteomes" id="UP000448877"/>
    </source>
</evidence>
<protein>
    <recommendedName>
        <fullName evidence="1">Deoxyribonuclease NucA/NucB domain-containing protein</fullName>
    </recommendedName>
</protein>
<dbReference type="Proteomes" id="UP000325055">
    <property type="component" value="Unassembled WGS sequence"/>
</dbReference>
<evidence type="ECO:0000313" key="3">
    <source>
        <dbReference type="EMBL" id="KAA5421120.1"/>
    </source>
</evidence>
<dbReference type="AlphaFoldDB" id="A0A108T543"/>